<dbReference type="OrthoDB" id="7888967at2"/>
<proteinExistence type="predicted"/>
<accession>A0A366DPV7</accession>
<protein>
    <submittedName>
        <fullName evidence="2">Putative secreted Zn-dependent protease</fullName>
    </submittedName>
</protein>
<evidence type="ECO:0000256" key="1">
    <source>
        <dbReference type="SAM" id="SignalP"/>
    </source>
</evidence>
<dbReference type="GO" id="GO:0008233">
    <property type="term" value="F:peptidase activity"/>
    <property type="evidence" value="ECO:0007669"/>
    <property type="project" value="UniProtKB-KW"/>
</dbReference>
<comment type="caution">
    <text evidence="2">The sequence shown here is derived from an EMBL/GenBank/DDBJ whole genome shotgun (WGS) entry which is preliminary data.</text>
</comment>
<evidence type="ECO:0000313" key="2">
    <source>
        <dbReference type="EMBL" id="RBO91945.1"/>
    </source>
</evidence>
<organism evidence="2 3">
    <name type="scientific">Pseudochrobactrum asaccharolyticum</name>
    <dbReference type="NCBI Taxonomy" id="354351"/>
    <lineage>
        <taxon>Bacteria</taxon>
        <taxon>Pseudomonadati</taxon>
        <taxon>Pseudomonadota</taxon>
        <taxon>Alphaproteobacteria</taxon>
        <taxon>Hyphomicrobiales</taxon>
        <taxon>Brucellaceae</taxon>
        <taxon>Pseudochrobactrum</taxon>
    </lineage>
</organism>
<name>A0A366DPV7_9HYPH</name>
<keyword evidence="1" id="KW-0732">Signal</keyword>
<dbReference type="Pfam" id="PF06037">
    <property type="entry name" value="DUF922"/>
    <property type="match status" value="1"/>
</dbReference>
<keyword evidence="2" id="KW-0378">Hydrolase</keyword>
<evidence type="ECO:0000313" key="3">
    <source>
        <dbReference type="Proteomes" id="UP000252893"/>
    </source>
</evidence>
<reference evidence="2 3" key="1">
    <citation type="submission" date="2018-06" db="EMBL/GenBank/DDBJ databases">
        <title>Genomic Encyclopedia of Type Strains, Phase IV (KMG-IV): sequencing the most valuable type-strain genomes for metagenomic binning, comparative biology and taxonomic classification.</title>
        <authorList>
            <person name="Goeker M."/>
        </authorList>
    </citation>
    <scope>NUCLEOTIDE SEQUENCE [LARGE SCALE GENOMIC DNA]</scope>
    <source>
        <strain evidence="2 3">DSM 25619</strain>
    </source>
</reference>
<dbReference type="AlphaFoldDB" id="A0A366DPV7"/>
<feature type="chain" id="PRO_5016893457" evidence="1">
    <location>
        <begin position="28"/>
        <end position="213"/>
    </location>
</feature>
<dbReference type="Proteomes" id="UP000252893">
    <property type="component" value="Unassembled WGS sequence"/>
</dbReference>
<dbReference type="GO" id="GO:0006508">
    <property type="term" value="P:proteolysis"/>
    <property type="evidence" value="ECO:0007669"/>
    <property type="project" value="UniProtKB-KW"/>
</dbReference>
<gene>
    <name evidence="2" type="ORF">DFR47_10889</name>
</gene>
<dbReference type="InterPro" id="IPR010321">
    <property type="entry name" value="DUF922"/>
</dbReference>
<dbReference type="RefSeq" id="WP_113945668.1">
    <property type="nucleotide sequence ID" value="NZ_JBHEEG010000001.1"/>
</dbReference>
<sequence length="213" mass="24236">MSGKYLALSLTGLVLLSGTLMATQADAASVTRKYRYFPVYGTTAEQLDKSLAKNGPKLDDGGESHPGATKIAFNARVKYRFDGKYCRVSDVNANVQATISLPSWKSRRRASADTRMVWDVLVKDIRRHEESHIVIARSHASDLERRIRGMRNERDCATLRANVDKITESVFASHDKAQQYFDRVETVNFETRFERLLTNSLEKRYAQQQKKKS</sequence>
<dbReference type="PIRSF" id="PIRSF010521">
    <property type="entry name" value="DUF922_bac"/>
    <property type="match status" value="1"/>
</dbReference>
<feature type="signal peptide" evidence="1">
    <location>
        <begin position="1"/>
        <end position="27"/>
    </location>
</feature>
<keyword evidence="3" id="KW-1185">Reference proteome</keyword>
<dbReference type="EMBL" id="QNRH01000008">
    <property type="protein sequence ID" value="RBO91945.1"/>
    <property type="molecule type" value="Genomic_DNA"/>
</dbReference>
<keyword evidence="2" id="KW-0645">Protease</keyword>